<name>A0A968GE94_9SPIO</name>
<comment type="caution">
    <text evidence="2">The sequence shown here is derived from an EMBL/GenBank/DDBJ whole genome shotgun (WGS) entry which is preliminary data.</text>
</comment>
<dbReference type="RefSeq" id="WP_167701061.1">
    <property type="nucleotide sequence ID" value="NZ_CP118176.1"/>
</dbReference>
<evidence type="ECO:0000256" key="1">
    <source>
        <dbReference type="SAM" id="MobiDB-lite"/>
    </source>
</evidence>
<dbReference type="AlphaFoldDB" id="A0A968GE94"/>
<dbReference type="EMBL" id="JAATLJ010000003">
    <property type="protein sequence ID" value="NIZ41439.1"/>
    <property type="molecule type" value="Genomic_DNA"/>
</dbReference>
<evidence type="ECO:0000313" key="3">
    <source>
        <dbReference type="Proteomes" id="UP000711995"/>
    </source>
</evidence>
<feature type="region of interest" description="Disordered" evidence="1">
    <location>
        <begin position="16"/>
        <end position="42"/>
    </location>
</feature>
<dbReference type="Proteomes" id="UP000711995">
    <property type="component" value="Unassembled WGS sequence"/>
</dbReference>
<evidence type="ECO:0000313" key="2">
    <source>
        <dbReference type="EMBL" id="NIZ41439.1"/>
    </source>
</evidence>
<protein>
    <submittedName>
        <fullName evidence="2">Uncharacterized protein</fullName>
    </submittedName>
</protein>
<accession>A0A968GE94</accession>
<gene>
    <name evidence="2" type="ORF">HCT14_07955</name>
</gene>
<keyword evidence="3" id="KW-1185">Reference proteome</keyword>
<sequence length="60" mass="7064">MQWIVEHVDLLDIQERTERSPVTAGDRNHASDDEYHRHTEESSLMKETHNYLGIDFLAIL</sequence>
<proteinExistence type="predicted"/>
<reference evidence="2 3" key="1">
    <citation type="submission" date="2020-03" db="EMBL/GenBank/DDBJ databases">
        <title>Spirochaetal bacteria isolated from arthropods constitute a novel genus Entomospira genus novum within the order Spirochaetales.</title>
        <authorList>
            <person name="Grana-Miraglia L."/>
            <person name="Sikutova S."/>
            <person name="Fingerle V."/>
            <person name="Sing A."/>
            <person name="Castillo-Ramirez S."/>
            <person name="Margos G."/>
            <person name="Rudolf I."/>
        </authorList>
    </citation>
    <scope>NUCLEOTIDE SEQUENCE [LARGE SCALE GENOMIC DNA]</scope>
    <source>
        <strain evidence="2 3">BR193</strain>
    </source>
</reference>
<organism evidence="2 3">
    <name type="scientific">Entomospira entomophila</name>
    <dbReference type="NCBI Taxonomy" id="2719988"/>
    <lineage>
        <taxon>Bacteria</taxon>
        <taxon>Pseudomonadati</taxon>
        <taxon>Spirochaetota</taxon>
        <taxon>Spirochaetia</taxon>
        <taxon>Spirochaetales</taxon>
        <taxon>Spirochaetaceae</taxon>
        <taxon>Entomospira</taxon>
    </lineage>
</organism>
<feature type="compositionally biased region" description="Basic and acidic residues" evidence="1">
    <location>
        <begin position="26"/>
        <end position="42"/>
    </location>
</feature>